<comment type="caution">
    <text evidence="2">The sequence shown here is derived from an EMBL/GenBank/DDBJ whole genome shotgun (WGS) entry which is preliminary data.</text>
</comment>
<accession>A0A9P8VQV4</accession>
<dbReference type="EMBL" id="JAGPYM010000053">
    <property type="protein sequence ID" value="KAH6871574.1"/>
    <property type="molecule type" value="Genomic_DNA"/>
</dbReference>
<name>A0A9P8VQV4_9HYPO</name>
<dbReference type="PANTHER" id="PTHR34598">
    <property type="entry name" value="BLL6449 PROTEIN"/>
    <property type="match status" value="1"/>
</dbReference>
<protein>
    <submittedName>
        <fullName evidence="2">Uncharacterized protein</fullName>
    </submittedName>
</protein>
<dbReference type="PANTHER" id="PTHR34598:SF3">
    <property type="entry name" value="OXIDOREDUCTASE AN1597"/>
    <property type="match status" value="1"/>
</dbReference>
<keyword evidence="3" id="KW-1185">Reference proteome</keyword>
<organism evidence="2 3">
    <name type="scientific">Thelonectria olida</name>
    <dbReference type="NCBI Taxonomy" id="1576542"/>
    <lineage>
        <taxon>Eukaryota</taxon>
        <taxon>Fungi</taxon>
        <taxon>Dikarya</taxon>
        <taxon>Ascomycota</taxon>
        <taxon>Pezizomycotina</taxon>
        <taxon>Sordariomycetes</taxon>
        <taxon>Hypocreomycetidae</taxon>
        <taxon>Hypocreales</taxon>
        <taxon>Nectriaceae</taxon>
        <taxon>Thelonectria</taxon>
    </lineage>
</organism>
<reference evidence="2 3" key="1">
    <citation type="journal article" date="2021" name="Nat. Commun.">
        <title>Genetic determinants of endophytism in the Arabidopsis root mycobiome.</title>
        <authorList>
            <person name="Mesny F."/>
            <person name="Miyauchi S."/>
            <person name="Thiergart T."/>
            <person name="Pickel B."/>
            <person name="Atanasova L."/>
            <person name="Karlsson M."/>
            <person name="Huettel B."/>
            <person name="Barry K.W."/>
            <person name="Haridas S."/>
            <person name="Chen C."/>
            <person name="Bauer D."/>
            <person name="Andreopoulos W."/>
            <person name="Pangilinan J."/>
            <person name="LaButti K."/>
            <person name="Riley R."/>
            <person name="Lipzen A."/>
            <person name="Clum A."/>
            <person name="Drula E."/>
            <person name="Henrissat B."/>
            <person name="Kohler A."/>
            <person name="Grigoriev I.V."/>
            <person name="Martin F.M."/>
            <person name="Hacquard S."/>
        </authorList>
    </citation>
    <scope>NUCLEOTIDE SEQUENCE [LARGE SCALE GENOMIC DNA]</scope>
    <source>
        <strain evidence="2 3">MPI-CAGE-CH-0241</strain>
    </source>
</reference>
<dbReference type="GO" id="GO:0016491">
    <property type="term" value="F:oxidoreductase activity"/>
    <property type="evidence" value="ECO:0007669"/>
    <property type="project" value="InterPro"/>
</dbReference>
<sequence length="129" mass="14939">MLPILRRSLHTIAPRMALATMTQSSYFPVPPADTQKHHVQTKMNYFKRLEGRKELPTLYPLRPETHYVSQYTESVDVTVYDIGGEELGYNLETHGFKIHCHGTKVTDLSDMDTVKREYFPEVQQILKDA</sequence>
<comment type="similarity">
    <text evidence="1">Belongs to the asaB hydroxylase/desaturase family.</text>
</comment>
<proteinExistence type="inferred from homology"/>
<dbReference type="Proteomes" id="UP000777438">
    <property type="component" value="Unassembled WGS sequence"/>
</dbReference>
<gene>
    <name evidence="2" type="ORF">B0T10DRAFT_500495</name>
</gene>
<evidence type="ECO:0000313" key="3">
    <source>
        <dbReference type="Proteomes" id="UP000777438"/>
    </source>
</evidence>
<evidence type="ECO:0000256" key="1">
    <source>
        <dbReference type="ARBA" id="ARBA00023604"/>
    </source>
</evidence>
<dbReference type="AlphaFoldDB" id="A0A9P8VQV4"/>
<dbReference type="InterPro" id="IPR044053">
    <property type="entry name" value="AsaB-like"/>
</dbReference>
<dbReference type="OrthoDB" id="412788at2759"/>
<evidence type="ECO:0000313" key="2">
    <source>
        <dbReference type="EMBL" id="KAH6871574.1"/>
    </source>
</evidence>